<evidence type="ECO:0000256" key="1">
    <source>
        <dbReference type="SAM" id="Phobius"/>
    </source>
</evidence>
<name>A0A942TK17_9BACI</name>
<reference evidence="2 3" key="1">
    <citation type="submission" date="2021-05" db="EMBL/GenBank/DDBJ databases">
        <title>Novel Bacillus species.</title>
        <authorList>
            <person name="Liu G."/>
        </authorList>
    </citation>
    <scope>NUCLEOTIDE SEQUENCE [LARGE SCALE GENOMIC DNA]</scope>
    <source>
        <strain evidence="2 3">FJAT-49732</strain>
    </source>
</reference>
<sequence>MNIKKAVLVGGMAIAIISMIGNYLFFVSKQLKEPIMLKHYYDTQVSVGSTLEFQYITNRNDDIEIAWFMIPDSEITLPVLENQTYDTFTHHQIKMVHVNVTEELEEIMNNGELQLTEVEAHFTNGEIQLMDIGDVILRKYKENKTPFDFSASGSSSDHTGYTVAVAKKDVTITDLEIPFVDKFEKAIKVYVGEHQRTPENHSDIVPKGELLTKDSFPILKKKGDYLSMEYQIKFNNDDKNKLHLYTFDIKLIGNDEEGKTFSFPDTIYYQPEMTEKDIVSIIQGEN</sequence>
<protein>
    <submittedName>
        <fullName evidence="2">Uncharacterized protein</fullName>
    </submittedName>
</protein>
<proteinExistence type="predicted"/>
<evidence type="ECO:0000313" key="2">
    <source>
        <dbReference type="EMBL" id="MBS4198072.1"/>
    </source>
</evidence>
<keyword evidence="3" id="KW-1185">Reference proteome</keyword>
<gene>
    <name evidence="2" type="ORF">KHA93_00160</name>
</gene>
<feature type="transmembrane region" description="Helical" evidence="1">
    <location>
        <begin position="6"/>
        <end position="26"/>
    </location>
</feature>
<keyword evidence="1" id="KW-0812">Transmembrane</keyword>
<keyword evidence="1" id="KW-0472">Membrane</keyword>
<dbReference type="EMBL" id="JAGYPJ010000001">
    <property type="protein sequence ID" value="MBS4198072.1"/>
    <property type="molecule type" value="Genomic_DNA"/>
</dbReference>
<comment type="caution">
    <text evidence="2">The sequence shown here is derived from an EMBL/GenBank/DDBJ whole genome shotgun (WGS) entry which is preliminary data.</text>
</comment>
<organism evidence="2 3">
    <name type="scientific">Lederbergia citrisecunda</name>
    <dbReference type="NCBI Taxonomy" id="2833583"/>
    <lineage>
        <taxon>Bacteria</taxon>
        <taxon>Bacillati</taxon>
        <taxon>Bacillota</taxon>
        <taxon>Bacilli</taxon>
        <taxon>Bacillales</taxon>
        <taxon>Bacillaceae</taxon>
        <taxon>Lederbergia</taxon>
    </lineage>
</organism>
<dbReference type="RefSeq" id="WP_213108864.1">
    <property type="nucleotide sequence ID" value="NZ_JAGYPJ010000001.1"/>
</dbReference>
<dbReference type="AlphaFoldDB" id="A0A942TK17"/>
<evidence type="ECO:0000313" key="3">
    <source>
        <dbReference type="Proteomes" id="UP000682713"/>
    </source>
</evidence>
<keyword evidence="1" id="KW-1133">Transmembrane helix</keyword>
<dbReference type="Proteomes" id="UP000682713">
    <property type="component" value="Unassembled WGS sequence"/>
</dbReference>
<accession>A0A942TK17</accession>